<dbReference type="EMBL" id="JABBWM010000025">
    <property type="protein sequence ID" value="KAG2108992.1"/>
    <property type="molecule type" value="Genomic_DNA"/>
</dbReference>
<sequence length="110" mass="11631">MARARWRIDTLRMADNNFDQHGSSRRRIDTLIHCKRVLVSSASVHAMSALASMCWVFVHGAGGVGHIVVVIGVGGIGVCTNAGTNGGGTTESYLDPYPGPAWVTSTHANP</sequence>
<dbReference type="GeneID" id="64695903"/>
<accession>A0A9P7F8J0</accession>
<protein>
    <submittedName>
        <fullName evidence="2">Uncharacterized protein</fullName>
    </submittedName>
</protein>
<evidence type="ECO:0000313" key="3">
    <source>
        <dbReference type="Proteomes" id="UP000823399"/>
    </source>
</evidence>
<organism evidence="2 3">
    <name type="scientific">Suillus discolor</name>
    <dbReference type="NCBI Taxonomy" id="1912936"/>
    <lineage>
        <taxon>Eukaryota</taxon>
        <taxon>Fungi</taxon>
        <taxon>Dikarya</taxon>
        <taxon>Basidiomycota</taxon>
        <taxon>Agaricomycotina</taxon>
        <taxon>Agaricomycetes</taxon>
        <taxon>Agaricomycetidae</taxon>
        <taxon>Boletales</taxon>
        <taxon>Suillineae</taxon>
        <taxon>Suillaceae</taxon>
        <taxon>Suillus</taxon>
    </lineage>
</organism>
<dbReference type="RefSeq" id="XP_041293235.1">
    <property type="nucleotide sequence ID" value="XM_041433644.1"/>
</dbReference>
<evidence type="ECO:0000313" key="2">
    <source>
        <dbReference type="EMBL" id="KAG2108992.1"/>
    </source>
</evidence>
<dbReference type="Proteomes" id="UP000823399">
    <property type="component" value="Unassembled WGS sequence"/>
</dbReference>
<reference evidence="2" key="1">
    <citation type="journal article" date="2020" name="New Phytol.">
        <title>Comparative genomics reveals dynamic genome evolution in host specialist ectomycorrhizal fungi.</title>
        <authorList>
            <person name="Lofgren L.A."/>
            <person name="Nguyen N.H."/>
            <person name="Vilgalys R."/>
            <person name="Ruytinx J."/>
            <person name="Liao H.L."/>
            <person name="Branco S."/>
            <person name="Kuo A."/>
            <person name="LaButti K."/>
            <person name="Lipzen A."/>
            <person name="Andreopoulos W."/>
            <person name="Pangilinan J."/>
            <person name="Riley R."/>
            <person name="Hundley H."/>
            <person name="Na H."/>
            <person name="Barry K."/>
            <person name="Grigoriev I.V."/>
            <person name="Stajich J.E."/>
            <person name="Kennedy P.G."/>
        </authorList>
    </citation>
    <scope>NUCLEOTIDE SEQUENCE</scope>
    <source>
        <strain evidence="2">FC423</strain>
    </source>
</reference>
<name>A0A9P7F8J0_9AGAM</name>
<proteinExistence type="predicted"/>
<keyword evidence="1" id="KW-0812">Transmembrane</keyword>
<evidence type="ECO:0000256" key="1">
    <source>
        <dbReference type="SAM" id="Phobius"/>
    </source>
</evidence>
<keyword evidence="3" id="KW-1185">Reference proteome</keyword>
<keyword evidence="1" id="KW-1133">Transmembrane helix</keyword>
<gene>
    <name evidence="2" type="ORF">F5147DRAFT_652570</name>
</gene>
<keyword evidence="1" id="KW-0472">Membrane</keyword>
<comment type="caution">
    <text evidence="2">The sequence shown here is derived from an EMBL/GenBank/DDBJ whole genome shotgun (WGS) entry which is preliminary data.</text>
</comment>
<feature type="transmembrane region" description="Helical" evidence="1">
    <location>
        <begin position="64"/>
        <end position="83"/>
    </location>
</feature>
<dbReference type="AlphaFoldDB" id="A0A9P7F8J0"/>